<reference evidence="7 8" key="1">
    <citation type="submission" date="2011-08" db="EMBL/GenBank/DDBJ databases">
        <title>The Genome Sequence of Johnsonella ignava ATCC 51276.</title>
        <authorList>
            <consortium name="The Broad Institute Genome Sequencing Platform"/>
            <person name="Earl A."/>
            <person name="Ward D."/>
            <person name="Feldgarden M."/>
            <person name="Gevers D."/>
            <person name="Izard J."/>
            <person name="Blanton J.M."/>
            <person name="Baranova O.V."/>
            <person name="Dewhirst F.E."/>
            <person name="Young S.K."/>
            <person name="Zeng Q."/>
            <person name="Gargeya S."/>
            <person name="Fitzgerald M."/>
            <person name="Haas B."/>
            <person name="Abouelleil A."/>
            <person name="Alvarado L."/>
            <person name="Arachchi H.M."/>
            <person name="Berlin A."/>
            <person name="Brown A."/>
            <person name="Chapman S.B."/>
            <person name="Chen Z."/>
            <person name="Dunbar C."/>
            <person name="Freedman E."/>
            <person name="Gearin G."/>
            <person name="Gellesch M."/>
            <person name="Goldberg J."/>
            <person name="Griggs A."/>
            <person name="Gujja S."/>
            <person name="Heiman D."/>
            <person name="Howarth C."/>
            <person name="Larson L."/>
            <person name="Lui A."/>
            <person name="MacDonald P.J.P."/>
            <person name="Montmayeur A."/>
            <person name="Murphy C."/>
            <person name="Neiman D."/>
            <person name="Pearson M."/>
            <person name="Priest M."/>
            <person name="Roberts A."/>
            <person name="Saif S."/>
            <person name="Shea T."/>
            <person name="Shenoy N."/>
            <person name="Sisk P."/>
            <person name="Stolte C."/>
            <person name="Sykes S."/>
            <person name="Wortman J."/>
            <person name="Nusbaum C."/>
            <person name="Birren B."/>
        </authorList>
    </citation>
    <scope>NUCLEOTIDE SEQUENCE [LARGE SCALE GENOMIC DNA]</scope>
    <source>
        <strain evidence="7 8">ATCC 51276</strain>
    </source>
</reference>
<keyword evidence="5 6" id="KW-0224">Dipeptidase</keyword>
<evidence type="ECO:0000313" key="8">
    <source>
        <dbReference type="Proteomes" id="UP000003011"/>
    </source>
</evidence>
<comment type="caution">
    <text evidence="7">The sequence shown here is derived from an EMBL/GenBank/DDBJ whole genome shotgun (WGS) entry which is preliminary data.</text>
</comment>
<accession>G5GJF9</accession>
<gene>
    <name evidence="7" type="ORF">HMPREF9333_01699</name>
</gene>
<dbReference type="InterPro" id="IPR047804">
    <property type="entry name" value="C69_dipept_A-like"/>
</dbReference>
<dbReference type="STRING" id="679200.HMPREF9333_01699"/>
<dbReference type="Pfam" id="PF03577">
    <property type="entry name" value="Peptidase_C69"/>
    <property type="match status" value="1"/>
</dbReference>
<dbReference type="AlphaFoldDB" id="G5GJF9"/>
<evidence type="ECO:0000256" key="5">
    <source>
        <dbReference type="ARBA" id="ARBA00022997"/>
    </source>
</evidence>
<sequence>MSCTTILVGKKASFDGSTMVARNHDSPSGVFTAKKFTVVQPDKQPRHYRSVLSHVEIELPDNPLRFTALPNAIPNDGIWDTAGVNAKNISMTATETITSNERVLAADPLVNFIPAKDGTPEKAGGIGEEDMVTIVLPYIHSAREGVERLGALLEKYGTYEMNGIAFQDLDEIWWLETIGGHHWMAKRVPDDAYVVMPNQLGIDNFDLDDAFGKKKSHLCSADLREFIKDNHLDLSLGKKFNPRDAFGSHSDADHVYNTPRAWFMGRYLNPHTYKWDGPDAQYRPDSDDIPWSFVPERKITVEDIKYVLSAYFQGTPYNCYGKHGDLSEKGKFRPMGINRNSVLELTQLRPYVPAEIRAVEWLAFGSNAFNAFVPFYANIENTPEYFANTTELVTTESFYWANRIAGALADAQFGSCSSHIERYQAALPIEAGRVIHEYDKKFVDGKISKKQVVKLLEEANEKISQIAKKQTYELINNVLYEVSCAMKNGFSRSDS</sequence>
<evidence type="ECO:0000313" key="7">
    <source>
        <dbReference type="EMBL" id="EHI55079.1"/>
    </source>
</evidence>
<dbReference type="PANTHER" id="PTHR12994:SF17">
    <property type="entry name" value="LD30995P"/>
    <property type="match status" value="1"/>
</dbReference>
<comment type="catalytic activity">
    <reaction evidence="1">
        <text>an L-aminoacyl-L-amino acid + H2O = 2 an L-alpha-amino acid</text>
        <dbReference type="Rhea" id="RHEA:48940"/>
        <dbReference type="ChEBI" id="CHEBI:15377"/>
        <dbReference type="ChEBI" id="CHEBI:59869"/>
        <dbReference type="ChEBI" id="CHEBI:77460"/>
        <dbReference type="EC" id="3.4.13.19"/>
    </reaction>
</comment>
<dbReference type="GO" id="GO:0016805">
    <property type="term" value="F:dipeptidase activity"/>
    <property type="evidence" value="ECO:0007669"/>
    <property type="project" value="UniProtKB-KW"/>
</dbReference>
<dbReference type="HOGENOM" id="CLU_014823_4_1_9"/>
<dbReference type="PANTHER" id="PTHR12994">
    <property type="entry name" value="SECERNIN"/>
    <property type="match status" value="1"/>
</dbReference>
<proteinExistence type="inferred from homology"/>
<protein>
    <recommendedName>
        <fullName evidence="6">Dipeptidase</fullName>
        <ecNumber evidence="6">3.4.-.-</ecNumber>
    </recommendedName>
</protein>
<evidence type="ECO:0000256" key="4">
    <source>
        <dbReference type="ARBA" id="ARBA00022801"/>
    </source>
</evidence>
<keyword evidence="4 6" id="KW-0378">Hydrolase</keyword>
<dbReference type="EMBL" id="ACZL01000029">
    <property type="protein sequence ID" value="EHI55079.1"/>
    <property type="molecule type" value="Genomic_DNA"/>
</dbReference>
<dbReference type="OrthoDB" id="9764088at2"/>
<dbReference type="GO" id="GO:0070004">
    <property type="term" value="F:cysteine-type exopeptidase activity"/>
    <property type="evidence" value="ECO:0007669"/>
    <property type="project" value="InterPro"/>
</dbReference>
<dbReference type="EC" id="3.4.-.-" evidence="6"/>
<dbReference type="MEROPS" id="C69.001"/>
<dbReference type="RefSeq" id="WP_005541476.1">
    <property type="nucleotide sequence ID" value="NZ_JH378835.1"/>
</dbReference>
<dbReference type="GO" id="GO:0006508">
    <property type="term" value="P:proteolysis"/>
    <property type="evidence" value="ECO:0007669"/>
    <property type="project" value="UniProtKB-KW"/>
</dbReference>
<evidence type="ECO:0000256" key="3">
    <source>
        <dbReference type="ARBA" id="ARBA00022670"/>
    </source>
</evidence>
<keyword evidence="8" id="KW-1185">Reference proteome</keyword>
<evidence type="ECO:0000256" key="2">
    <source>
        <dbReference type="ARBA" id="ARBA00007225"/>
    </source>
</evidence>
<comment type="similarity">
    <text evidence="2 6">Belongs to the peptidase C69 family.</text>
</comment>
<dbReference type="PATRIC" id="fig|679200.3.peg.1795"/>
<dbReference type="eggNOG" id="COG4690">
    <property type="taxonomic scope" value="Bacteria"/>
</dbReference>
<name>G5GJF9_9FIRM</name>
<evidence type="ECO:0000256" key="1">
    <source>
        <dbReference type="ARBA" id="ARBA00001670"/>
    </source>
</evidence>
<organism evidence="7 8">
    <name type="scientific">Johnsonella ignava ATCC 51276</name>
    <dbReference type="NCBI Taxonomy" id="679200"/>
    <lineage>
        <taxon>Bacteria</taxon>
        <taxon>Bacillati</taxon>
        <taxon>Bacillota</taxon>
        <taxon>Clostridia</taxon>
        <taxon>Lachnospirales</taxon>
        <taxon>Lachnospiraceae</taxon>
        <taxon>Johnsonella</taxon>
    </lineage>
</organism>
<dbReference type="NCBIfam" id="NF033678">
    <property type="entry name" value="C69_fam_dipept"/>
    <property type="match status" value="1"/>
</dbReference>
<dbReference type="InterPro" id="IPR005322">
    <property type="entry name" value="Peptidase_C69"/>
</dbReference>
<evidence type="ECO:0000256" key="6">
    <source>
        <dbReference type="RuleBase" id="RU364089"/>
    </source>
</evidence>
<dbReference type="Proteomes" id="UP000003011">
    <property type="component" value="Unassembled WGS sequence"/>
</dbReference>
<keyword evidence="3 6" id="KW-0645">Protease</keyword>